<name>A0A2X2RBN9_CAPOC</name>
<dbReference type="Proteomes" id="UP000249891">
    <property type="component" value="Unassembled WGS sequence"/>
</dbReference>
<keyword evidence="1" id="KW-0472">Membrane</keyword>
<keyword evidence="1" id="KW-1133">Transmembrane helix</keyword>
<accession>A0A2X2RBN9</accession>
<dbReference type="AlphaFoldDB" id="A0A2X2RBN9"/>
<gene>
    <name evidence="2" type="ORF">NCTC11546_01032</name>
</gene>
<protein>
    <recommendedName>
        <fullName evidence="4">Beta-carotene 15,15'-monooxygenase</fullName>
    </recommendedName>
</protein>
<proteinExistence type="predicted"/>
<reference evidence="2 3" key="1">
    <citation type="submission" date="2018-06" db="EMBL/GenBank/DDBJ databases">
        <authorList>
            <consortium name="Pathogen Informatics"/>
            <person name="Doyle S."/>
        </authorList>
    </citation>
    <scope>NUCLEOTIDE SEQUENCE [LARGE SCALE GENOMIC DNA]</scope>
    <source>
        <strain evidence="2 3">NCTC11546</strain>
    </source>
</reference>
<evidence type="ECO:0000313" key="2">
    <source>
        <dbReference type="EMBL" id="SQA77812.1"/>
    </source>
</evidence>
<feature type="transmembrane region" description="Helical" evidence="1">
    <location>
        <begin position="146"/>
        <end position="169"/>
    </location>
</feature>
<feature type="transmembrane region" description="Helical" evidence="1">
    <location>
        <begin position="74"/>
        <end position="100"/>
    </location>
</feature>
<evidence type="ECO:0008006" key="4">
    <source>
        <dbReference type="Google" id="ProtNLM"/>
    </source>
</evidence>
<evidence type="ECO:0000256" key="1">
    <source>
        <dbReference type="SAM" id="Phobius"/>
    </source>
</evidence>
<sequence>MKFLNILRNTFKLYQSTFGVHLLGSLILFTVVFLVYASLITTIFGMPLEDIIALQSNPEKLIALASSRSFVIKFWFFSLLVDGIITPFTAGIYKNFVAVIQGERATLGNLFTYYRAPETSAILSHVILQMCLKTFILVGFPAVGMYSLGLAFNTIISLVFVLTIPIIILENKPLFKAMGESYRRIMLAPFTALIITFLGCVFVLAGFLSFGIGIVITFPILFASIFSIYLSINKR</sequence>
<dbReference type="RefSeq" id="WP_128091184.1">
    <property type="nucleotide sequence ID" value="NZ_UARG01000017.1"/>
</dbReference>
<organism evidence="2 3">
    <name type="scientific">Capnocytophaga ochracea</name>
    <dbReference type="NCBI Taxonomy" id="1018"/>
    <lineage>
        <taxon>Bacteria</taxon>
        <taxon>Pseudomonadati</taxon>
        <taxon>Bacteroidota</taxon>
        <taxon>Flavobacteriia</taxon>
        <taxon>Flavobacteriales</taxon>
        <taxon>Flavobacteriaceae</taxon>
        <taxon>Capnocytophaga</taxon>
    </lineage>
</organism>
<feature type="transmembrane region" description="Helical" evidence="1">
    <location>
        <begin position="190"/>
        <end position="208"/>
    </location>
</feature>
<feature type="transmembrane region" description="Helical" evidence="1">
    <location>
        <begin position="121"/>
        <end position="140"/>
    </location>
</feature>
<feature type="transmembrane region" description="Helical" evidence="1">
    <location>
        <begin position="214"/>
        <end position="232"/>
    </location>
</feature>
<dbReference type="EMBL" id="UARG01000017">
    <property type="protein sequence ID" value="SQA77812.1"/>
    <property type="molecule type" value="Genomic_DNA"/>
</dbReference>
<keyword evidence="1" id="KW-0812">Transmembrane</keyword>
<evidence type="ECO:0000313" key="3">
    <source>
        <dbReference type="Proteomes" id="UP000249891"/>
    </source>
</evidence>
<feature type="transmembrane region" description="Helical" evidence="1">
    <location>
        <begin position="20"/>
        <end position="44"/>
    </location>
</feature>